<dbReference type="AlphaFoldDB" id="A0A4P9Y3A9"/>
<evidence type="ECO:0000256" key="5">
    <source>
        <dbReference type="PROSITE-ProRule" id="PRU00221"/>
    </source>
</evidence>
<dbReference type="InterPro" id="IPR015943">
    <property type="entry name" value="WD40/YVTN_repeat-like_dom_sf"/>
</dbReference>
<keyword evidence="3" id="KW-0227">DNA damage</keyword>
<feature type="repeat" description="WD" evidence="5">
    <location>
        <begin position="83"/>
        <end position="125"/>
    </location>
</feature>
<dbReference type="Pfam" id="PF00400">
    <property type="entry name" value="WD40"/>
    <property type="match status" value="3"/>
</dbReference>
<dbReference type="GO" id="GO:0043161">
    <property type="term" value="P:proteasome-mediated ubiquitin-dependent protein catabolic process"/>
    <property type="evidence" value="ECO:0007669"/>
    <property type="project" value="TreeGrafter"/>
</dbReference>
<dbReference type="GO" id="GO:0006283">
    <property type="term" value="P:transcription-coupled nucleotide-excision repair"/>
    <property type="evidence" value="ECO:0007669"/>
    <property type="project" value="InterPro"/>
</dbReference>
<evidence type="ECO:0000256" key="4">
    <source>
        <dbReference type="ARBA" id="ARBA00023204"/>
    </source>
</evidence>
<evidence type="ECO:0000256" key="6">
    <source>
        <dbReference type="SAM" id="MobiDB-lite"/>
    </source>
</evidence>
<keyword evidence="1 5" id="KW-0853">WD repeat</keyword>
<evidence type="ECO:0000256" key="1">
    <source>
        <dbReference type="ARBA" id="ARBA00022574"/>
    </source>
</evidence>
<dbReference type="OrthoDB" id="361494at2759"/>
<proteinExistence type="predicted"/>
<dbReference type="GO" id="GO:0000209">
    <property type="term" value="P:protein polyubiquitination"/>
    <property type="evidence" value="ECO:0007669"/>
    <property type="project" value="TreeGrafter"/>
</dbReference>
<evidence type="ECO:0000313" key="7">
    <source>
        <dbReference type="EMBL" id="RKP13112.1"/>
    </source>
</evidence>
<dbReference type="PANTHER" id="PTHR46202:SF1">
    <property type="entry name" value="DNA EXCISION REPAIR PROTEIN ERCC-8"/>
    <property type="match status" value="1"/>
</dbReference>
<feature type="repeat" description="WD" evidence="5">
    <location>
        <begin position="242"/>
        <end position="283"/>
    </location>
</feature>
<dbReference type="PRINTS" id="PR00320">
    <property type="entry name" value="GPROTEINBRPT"/>
</dbReference>
<feature type="region of interest" description="Disordered" evidence="6">
    <location>
        <begin position="366"/>
        <end position="415"/>
    </location>
</feature>
<keyword evidence="4" id="KW-0234">DNA repair</keyword>
<dbReference type="EMBL" id="KZ988106">
    <property type="protein sequence ID" value="RKP13112.1"/>
    <property type="molecule type" value="Genomic_DNA"/>
</dbReference>
<dbReference type="InterPro" id="IPR019775">
    <property type="entry name" value="WD40_repeat_CS"/>
</dbReference>
<evidence type="ECO:0000313" key="8">
    <source>
        <dbReference type="Proteomes" id="UP000267251"/>
    </source>
</evidence>
<keyword evidence="2" id="KW-0677">Repeat</keyword>
<dbReference type="InterPro" id="IPR001680">
    <property type="entry name" value="WD40_rpt"/>
</dbReference>
<dbReference type="GO" id="GO:0031464">
    <property type="term" value="C:Cul4A-RING E3 ubiquitin ligase complex"/>
    <property type="evidence" value="ECO:0007669"/>
    <property type="project" value="TreeGrafter"/>
</dbReference>
<dbReference type="PROSITE" id="PS00678">
    <property type="entry name" value="WD_REPEATS_1"/>
    <property type="match status" value="1"/>
</dbReference>
<protein>
    <submittedName>
        <fullName evidence="7">WD40-repeat-containing domain protein</fullName>
    </submittedName>
</protein>
<dbReference type="InterPro" id="IPR036322">
    <property type="entry name" value="WD40_repeat_dom_sf"/>
</dbReference>
<keyword evidence="8" id="KW-1185">Reference proteome</keyword>
<accession>A0A4P9Y3A9</accession>
<evidence type="ECO:0000256" key="3">
    <source>
        <dbReference type="ARBA" id="ARBA00022763"/>
    </source>
</evidence>
<dbReference type="InterPro" id="IPR020472">
    <property type="entry name" value="WD40_PAC1"/>
</dbReference>
<dbReference type="PANTHER" id="PTHR46202">
    <property type="entry name" value="DNA EXCISION REPAIR PROTEIN ERCC-8"/>
    <property type="match status" value="1"/>
</dbReference>
<dbReference type="GO" id="GO:0000109">
    <property type="term" value="C:nucleotide-excision repair complex"/>
    <property type="evidence" value="ECO:0007669"/>
    <property type="project" value="TreeGrafter"/>
</dbReference>
<gene>
    <name evidence="7" type="ORF">BJ684DRAFT_16458</name>
</gene>
<dbReference type="PROSITE" id="PS50294">
    <property type="entry name" value="WD_REPEATS_REGION"/>
    <property type="match status" value="2"/>
</dbReference>
<dbReference type="Gene3D" id="2.130.10.10">
    <property type="entry name" value="YVTN repeat-like/Quinoprotein amine dehydrogenase"/>
    <property type="match status" value="1"/>
</dbReference>
<dbReference type="SMART" id="SM00320">
    <property type="entry name" value="WD40"/>
    <property type="match status" value="5"/>
</dbReference>
<dbReference type="PROSITE" id="PS50082">
    <property type="entry name" value="WD_REPEATS_2"/>
    <property type="match status" value="3"/>
</dbReference>
<organism evidence="7 8">
    <name type="scientific">Piptocephalis cylindrospora</name>
    <dbReference type="NCBI Taxonomy" id="1907219"/>
    <lineage>
        <taxon>Eukaryota</taxon>
        <taxon>Fungi</taxon>
        <taxon>Fungi incertae sedis</taxon>
        <taxon>Zoopagomycota</taxon>
        <taxon>Zoopagomycotina</taxon>
        <taxon>Zoopagomycetes</taxon>
        <taxon>Zoopagales</taxon>
        <taxon>Piptocephalidaceae</taxon>
        <taxon>Piptocephalis</taxon>
    </lineage>
</organism>
<sequence>MTSCVAWLTQRERQGRHAESTFLDRSQLERVKHMGPSRRLRFPALRAPILALALDAVEDTNESDSGAPLSEQQLLPIQSSASRFRHEKAISSLTWWPQDTGAFLSASYDATVALWDTEIMEPSRVFRIKDRVYSVSVSPLATHTLIACGTQSHYLRLCDARIRSTAQILKGHKDAILAVEWSPRDEYILASGGLDGSVLLWDVIGQVNGTNEGDDGWEMACCARYGSPFPIDQDDPPSEEFQRAHDGIVNGLAFTPSGDRLVSTGDDACPRLWDMSTGKNCMITYQATMTNRTKRRLPINIPRILGNNPILVHPSGDTTIHIFDVHTGKAIRPPLGPVMRPISALAWRPGREQMVLAGSDGDMYLFEPPIPPSPYSTDSPAAPRTTAGPRSRQRRSAAPTTIPDPSLDQDDDDWS</sequence>
<dbReference type="SUPFAM" id="SSF50978">
    <property type="entry name" value="WD40 repeat-like"/>
    <property type="match status" value="1"/>
</dbReference>
<reference evidence="8" key="1">
    <citation type="journal article" date="2018" name="Nat. Microbiol.">
        <title>Leveraging single-cell genomics to expand the fungal tree of life.</title>
        <authorList>
            <person name="Ahrendt S.R."/>
            <person name="Quandt C.A."/>
            <person name="Ciobanu D."/>
            <person name="Clum A."/>
            <person name="Salamov A."/>
            <person name="Andreopoulos B."/>
            <person name="Cheng J.F."/>
            <person name="Woyke T."/>
            <person name="Pelin A."/>
            <person name="Henrissat B."/>
            <person name="Reynolds N.K."/>
            <person name="Benny G.L."/>
            <person name="Smith M.E."/>
            <person name="James T.Y."/>
            <person name="Grigoriev I.V."/>
        </authorList>
    </citation>
    <scope>NUCLEOTIDE SEQUENCE [LARGE SCALE GENOMIC DNA]</scope>
</reference>
<dbReference type="Proteomes" id="UP000267251">
    <property type="component" value="Unassembled WGS sequence"/>
</dbReference>
<name>A0A4P9Y3A9_9FUNG</name>
<dbReference type="InterPro" id="IPR042238">
    <property type="entry name" value="Rad28/ERCC8/Ckn1/ATCSA-1"/>
</dbReference>
<feature type="repeat" description="WD" evidence="5">
    <location>
        <begin position="169"/>
        <end position="203"/>
    </location>
</feature>
<evidence type="ECO:0000256" key="2">
    <source>
        <dbReference type="ARBA" id="ARBA00022737"/>
    </source>
</evidence>